<feature type="region of interest" description="Disordered" evidence="1">
    <location>
        <begin position="712"/>
        <end position="744"/>
    </location>
</feature>
<feature type="compositionally biased region" description="Basic and acidic residues" evidence="1">
    <location>
        <begin position="343"/>
        <end position="355"/>
    </location>
</feature>
<name>A0A0C9RY62_9HYME</name>
<protein>
    <submittedName>
        <fullName evidence="2">Luzp1_0 protein</fullName>
    </submittedName>
    <submittedName>
        <fullName evidence="4">Uncharacterized protein isoform X1</fullName>
    </submittedName>
</protein>
<accession>A0A9R1T922</accession>
<feature type="region of interest" description="Disordered" evidence="1">
    <location>
        <begin position="321"/>
        <end position="383"/>
    </location>
</feature>
<feature type="compositionally biased region" description="Acidic residues" evidence="1">
    <location>
        <begin position="728"/>
        <end position="740"/>
    </location>
</feature>
<evidence type="ECO:0000313" key="2">
    <source>
        <dbReference type="EMBL" id="JAG82628.1"/>
    </source>
</evidence>
<dbReference type="KEGG" id="fas:105267692"/>
<organism evidence="2">
    <name type="scientific">Fopius arisanus</name>
    <dbReference type="NCBI Taxonomy" id="64838"/>
    <lineage>
        <taxon>Eukaryota</taxon>
        <taxon>Metazoa</taxon>
        <taxon>Ecdysozoa</taxon>
        <taxon>Arthropoda</taxon>
        <taxon>Hexapoda</taxon>
        <taxon>Insecta</taxon>
        <taxon>Pterygota</taxon>
        <taxon>Neoptera</taxon>
        <taxon>Endopterygota</taxon>
        <taxon>Hymenoptera</taxon>
        <taxon>Apocrita</taxon>
        <taxon>Ichneumonoidea</taxon>
        <taxon>Braconidae</taxon>
        <taxon>Opiinae</taxon>
        <taxon>Fopius</taxon>
    </lineage>
</organism>
<feature type="region of interest" description="Disordered" evidence="1">
    <location>
        <begin position="1249"/>
        <end position="1268"/>
    </location>
</feature>
<dbReference type="RefSeq" id="XP_011305030.1">
    <property type="nucleotide sequence ID" value="XM_011306728.1"/>
</dbReference>
<dbReference type="OrthoDB" id="8191083at2759"/>
<feature type="region of interest" description="Disordered" evidence="1">
    <location>
        <begin position="1215"/>
        <end position="1237"/>
    </location>
</feature>
<feature type="compositionally biased region" description="Polar residues" evidence="1">
    <location>
        <begin position="436"/>
        <end position="447"/>
    </location>
</feature>
<feature type="region of interest" description="Disordered" evidence="1">
    <location>
        <begin position="244"/>
        <end position="308"/>
    </location>
</feature>
<sequence length="1612" mass="179126">MERSMEAQMDQVSSLCGKKSLRKCRRRFERNLPTPPPDPISRLACSDDSLSTVAVGNVNDAFNHISKLYIVVEQMVEIRKRSCKLFNRVRQLERVIALKKANSELEKALSSGEDVPMSEEDVGFAESLLGAMLASNFEVSRRTSRASTSARRNREQRRVSCPIASSQPGTPTTSSLKPTTKNSLATVSVNYKKRPSLVMGLPKVSKWTRVKAAFKWERASCNTAEVLFAETDNPTKLLIIPENNAGSSEVSGPPTPAGTISSSSSIDDVFHRSRNGSGQRSRRERPEREGGREFDNSNPSRRSGSFHGETLVGMKLTYAQRGKQDPLSAGKNECRMSKTPWGKMKDIMALRRDSLGRQTSQNSRNEDNRSTSSLDSADIQRIEDGRVPRLRITSEPSGTSVHVMSNALKSNVKHKELKDLASRRLTPTLTITVPSSEELRSISSPESITPPLSVRADKFSPGCDIPTKKNEQISPGSSSSGILRYGLGKSKTSQAISADFKRQQSSKGDSLSSSPKIQRRNSKWSKVKRAFLTSATSVPTSPSRVSSYFFDDGEATAASYSASASAEDLDNDNAFSNPVVQAEIQRNYRLLNDKLGTEFYRKLGEWEKVKSVSPNRNCRQNDTLRLARVKDMDNVRLLTEEKLTPEFKKKLEEWKRMNKSGIPPEQRILSKRRLTDWQLWKSPSKTVSKPESPGKLSDDFVKKMEGWTKMKAAGRKSGLEHEVKGVETEAEEEAEEEAVDGGESKEDAHINELIDRTKFSERFKSWKGLEDDEFKSLGEVISIMERDQQNRLSKLHRVVGSPPEKTQEVLIHTSTGLYRFEGISRQFTKKLYEWEKSQGIAPECSTFRLLDPLRYGICSRPRLISTSIASEGKPLTGLKRSKSVGSVHMEGFCTREERSILTRLSSSLSLNDIGRLDTRSCIIGSVPTIPDDEDTSEDIVIEDSEQDPEAEVEPEAMIVDIEDVVEETASPMAKYQPHQTPVYSVAGSETTSIAIPLGTVTSSHQSSPAILIQPHEIHPISVTQACIIDQHIHENDHDELIRISQGTRNVAARATIKQDCEEVNEIVDGWFNELHSSDSLTSINGCQMAAHSKESSMETGTVLPRNYNYNKTEEDGDAVTEVVITVASNSRHSRKYLKTRRLTDTQVGYGLHHIISSDEPELTNTQSTTQRINDFLQGSDREKIIINENTLNKIVVPTSSGTISMGDEVSVKLKLKKEQNSPPEQSGTKDKRNPASMFVKTKRIVFSPFRRDSRPTASKSSSPSATPESFSFPLDIAIPVALESLALTSQTKKIDVPQSPIPPRKEYSLSQASTKETAPSIRMMIKKYNAKVEASGGMGSATSSGSGSPIWRSPVSERRIATRMEKYEEEVRKAVAGPIYPPTNIASISKSSTIDFTKNPKADESINSLNLVIRSETAPQIPHSGIREFKNPEKDSSSASLRAIMIQKAKEEFLSRDTGKNQETRSSTIYNVNENKKTGNFNETAKRSKVVARAELVKSASVGMINIVPDAFERLHASDPFTSSRKCDSLPRSSDQLAQQIETCPKESRFHQLANKFRRAKLRRSKDKELVSMSTVSMLCRQSLFVDISNVGTSKSCPTTPSPQYDHHLDTV</sequence>
<feature type="compositionally biased region" description="Low complexity" evidence="1">
    <location>
        <begin position="505"/>
        <end position="514"/>
    </location>
</feature>
<dbReference type="EMBL" id="GBYB01012861">
    <property type="protein sequence ID" value="JAG82628.1"/>
    <property type="molecule type" value="Transcribed_RNA"/>
</dbReference>
<gene>
    <name evidence="2" type="primary">Luzp1_0</name>
    <name evidence="4" type="synonym">LOC105267692</name>
    <name evidence="2" type="ORF">g.13877</name>
</gene>
<proteinExistence type="predicted"/>
<feature type="compositionally biased region" description="Basic and acidic residues" evidence="1">
    <location>
        <begin position="284"/>
        <end position="295"/>
    </location>
</feature>
<evidence type="ECO:0000256" key="1">
    <source>
        <dbReference type="SAM" id="MobiDB-lite"/>
    </source>
</evidence>
<evidence type="ECO:0000313" key="3">
    <source>
        <dbReference type="Proteomes" id="UP000694866"/>
    </source>
</evidence>
<keyword evidence="3" id="KW-1185">Reference proteome</keyword>
<feature type="compositionally biased region" description="Low complexity" evidence="1">
    <location>
        <begin position="170"/>
        <end position="179"/>
    </location>
</feature>
<reference evidence="4" key="2">
    <citation type="submission" date="2025-04" db="UniProtKB">
        <authorList>
            <consortium name="RefSeq"/>
        </authorList>
    </citation>
    <scope>IDENTIFICATION</scope>
    <source>
        <strain evidence="4">USDA-PBARC FA_bdor</strain>
        <tissue evidence="4">Whole organism</tissue>
    </source>
</reference>
<feature type="compositionally biased region" description="Basic and acidic residues" evidence="1">
    <location>
        <begin position="717"/>
        <end position="727"/>
    </location>
</feature>
<feature type="compositionally biased region" description="Polar residues" evidence="1">
    <location>
        <begin position="472"/>
        <end position="481"/>
    </location>
</feature>
<accession>A0A0C9RY62</accession>
<feature type="region of interest" description="Disordered" evidence="1">
    <location>
        <begin position="1291"/>
        <end position="1316"/>
    </location>
</feature>
<reference evidence="2" key="1">
    <citation type="submission" date="2015-01" db="EMBL/GenBank/DDBJ databases">
        <title>Transcriptome Assembly of Fopius arisanus.</title>
        <authorList>
            <person name="Geib S."/>
        </authorList>
    </citation>
    <scope>NUCLEOTIDE SEQUENCE</scope>
</reference>
<feature type="region of interest" description="Disordered" evidence="1">
    <location>
        <begin position="142"/>
        <end position="179"/>
    </location>
</feature>
<dbReference type="GeneID" id="105267692"/>
<feature type="compositionally biased region" description="Low complexity" evidence="1">
    <location>
        <begin position="1255"/>
        <end position="1268"/>
    </location>
</feature>
<dbReference type="Proteomes" id="UP000694866">
    <property type="component" value="Unplaced"/>
</dbReference>
<feature type="region of interest" description="Disordered" evidence="1">
    <location>
        <begin position="436"/>
        <end position="522"/>
    </location>
</feature>
<evidence type="ECO:0000313" key="4">
    <source>
        <dbReference type="RefSeq" id="XP_011305030.1"/>
    </source>
</evidence>